<dbReference type="GeneID" id="20325226"/>
<sequence>MNLTDTYMAKEDKFPVGMKIFVIDDALLSHFVPDVFQLLRRQQIAILRLSSSQATKSGAIPSALRSSSCFRGRLIRFHSSKASHIVIFDFVMRLTTTRLKAIKTAF</sequence>
<protein>
    <submittedName>
        <fullName evidence="1">Uncharacterized protein</fullName>
    </submittedName>
</protein>
<dbReference type="AlphaFoldDB" id="A0A074Z4D7"/>
<dbReference type="RefSeq" id="XP_009175872.1">
    <property type="nucleotide sequence ID" value="XM_009177608.1"/>
</dbReference>
<dbReference type="EMBL" id="KL597062">
    <property type="protein sequence ID" value="KER20387.1"/>
    <property type="molecule type" value="Genomic_DNA"/>
</dbReference>
<keyword evidence="2" id="KW-1185">Reference proteome</keyword>
<evidence type="ECO:0000313" key="1">
    <source>
        <dbReference type="EMBL" id="KER20387.1"/>
    </source>
</evidence>
<dbReference type="Proteomes" id="UP000054324">
    <property type="component" value="Unassembled WGS sequence"/>
</dbReference>
<organism evidence="1 2">
    <name type="scientific">Opisthorchis viverrini</name>
    <name type="common">Southeast Asian liver fluke</name>
    <dbReference type="NCBI Taxonomy" id="6198"/>
    <lineage>
        <taxon>Eukaryota</taxon>
        <taxon>Metazoa</taxon>
        <taxon>Spiralia</taxon>
        <taxon>Lophotrochozoa</taxon>
        <taxon>Platyhelminthes</taxon>
        <taxon>Trematoda</taxon>
        <taxon>Digenea</taxon>
        <taxon>Opisthorchiida</taxon>
        <taxon>Opisthorchiata</taxon>
        <taxon>Opisthorchiidae</taxon>
        <taxon>Opisthorchis</taxon>
    </lineage>
</organism>
<proteinExistence type="predicted"/>
<gene>
    <name evidence="1" type="ORF">T265_11058</name>
</gene>
<reference evidence="1 2" key="1">
    <citation type="submission" date="2013-11" db="EMBL/GenBank/DDBJ databases">
        <title>Opisthorchis viverrini - life in the bile duct.</title>
        <authorList>
            <person name="Young N.D."/>
            <person name="Nagarajan N."/>
            <person name="Lin S.J."/>
            <person name="Korhonen P.K."/>
            <person name="Jex A.R."/>
            <person name="Hall R.S."/>
            <person name="Safavi-Hemami H."/>
            <person name="Kaewkong W."/>
            <person name="Bertrand D."/>
            <person name="Gao S."/>
            <person name="Seet Q."/>
            <person name="Wongkham S."/>
            <person name="Teh B.T."/>
            <person name="Wongkham C."/>
            <person name="Intapan P.M."/>
            <person name="Maleewong W."/>
            <person name="Yang X."/>
            <person name="Hu M."/>
            <person name="Wang Z."/>
            <person name="Hofmann A."/>
            <person name="Sternberg P.W."/>
            <person name="Tan P."/>
            <person name="Wang J."/>
            <person name="Gasser R.B."/>
        </authorList>
    </citation>
    <scope>NUCLEOTIDE SEQUENCE [LARGE SCALE GENOMIC DNA]</scope>
</reference>
<evidence type="ECO:0000313" key="2">
    <source>
        <dbReference type="Proteomes" id="UP000054324"/>
    </source>
</evidence>
<accession>A0A074Z4D7</accession>
<dbReference type="KEGG" id="ovi:T265_11058"/>
<dbReference type="CTD" id="20325226"/>
<name>A0A074Z4D7_OPIVI</name>